<dbReference type="EMBL" id="GBXM01024867">
    <property type="protein sequence ID" value="JAH83710.1"/>
    <property type="molecule type" value="Transcribed_RNA"/>
</dbReference>
<reference evidence="1" key="2">
    <citation type="journal article" date="2015" name="Fish Shellfish Immunol.">
        <title>Early steps in the European eel (Anguilla anguilla)-Vibrio vulnificus interaction in the gills: Role of the RtxA13 toxin.</title>
        <authorList>
            <person name="Callol A."/>
            <person name="Pajuelo D."/>
            <person name="Ebbesson L."/>
            <person name="Teles M."/>
            <person name="MacKenzie S."/>
            <person name="Amaro C."/>
        </authorList>
    </citation>
    <scope>NUCLEOTIDE SEQUENCE</scope>
</reference>
<sequence>MLCSLLEWSGPVTVKCVLGKAPDHEMTGQINIGTVYPKQLSTMPAN</sequence>
<protein>
    <submittedName>
        <fullName evidence="1">Uncharacterized protein</fullName>
    </submittedName>
</protein>
<reference evidence="1" key="1">
    <citation type="submission" date="2014-11" db="EMBL/GenBank/DDBJ databases">
        <authorList>
            <person name="Amaro Gonzalez C."/>
        </authorList>
    </citation>
    <scope>NUCLEOTIDE SEQUENCE</scope>
</reference>
<dbReference type="AlphaFoldDB" id="A0A0E9W2B8"/>
<accession>A0A0E9W2B8</accession>
<name>A0A0E9W2B8_ANGAN</name>
<proteinExistence type="predicted"/>
<organism evidence="1">
    <name type="scientific">Anguilla anguilla</name>
    <name type="common">European freshwater eel</name>
    <name type="synonym">Muraena anguilla</name>
    <dbReference type="NCBI Taxonomy" id="7936"/>
    <lineage>
        <taxon>Eukaryota</taxon>
        <taxon>Metazoa</taxon>
        <taxon>Chordata</taxon>
        <taxon>Craniata</taxon>
        <taxon>Vertebrata</taxon>
        <taxon>Euteleostomi</taxon>
        <taxon>Actinopterygii</taxon>
        <taxon>Neopterygii</taxon>
        <taxon>Teleostei</taxon>
        <taxon>Anguilliformes</taxon>
        <taxon>Anguillidae</taxon>
        <taxon>Anguilla</taxon>
    </lineage>
</organism>
<evidence type="ECO:0000313" key="1">
    <source>
        <dbReference type="EMBL" id="JAH83710.1"/>
    </source>
</evidence>